<proteinExistence type="inferred from homology"/>
<evidence type="ECO:0000256" key="6">
    <source>
        <dbReference type="PIRSR" id="PIRSR604450-51"/>
    </source>
</evidence>
<dbReference type="InterPro" id="IPR004450">
    <property type="entry name" value="Thr_synthase-like"/>
</dbReference>
<evidence type="ECO:0000256" key="5">
    <source>
        <dbReference type="NCBIfam" id="TIGR00260"/>
    </source>
</evidence>
<evidence type="ECO:0000256" key="1">
    <source>
        <dbReference type="ARBA" id="ARBA00001933"/>
    </source>
</evidence>
<evidence type="ECO:0000313" key="8">
    <source>
        <dbReference type="EMBL" id="MCY8121015.1"/>
    </source>
</evidence>
<dbReference type="PANTHER" id="PTHR48078">
    <property type="entry name" value="THREONINE DEHYDRATASE, MITOCHONDRIAL-RELATED"/>
    <property type="match status" value="1"/>
</dbReference>
<dbReference type="InterPro" id="IPR050147">
    <property type="entry name" value="Ser/Thr_Dehydratase"/>
</dbReference>
<dbReference type="GO" id="GO:0006565">
    <property type="term" value="P:L-serine catabolic process"/>
    <property type="evidence" value="ECO:0007669"/>
    <property type="project" value="TreeGrafter"/>
</dbReference>
<accession>A0A9Q4DN49</accession>
<protein>
    <recommendedName>
        <fullName evidence="5">Threonine synthase</fullName>
        <ecNumber evidence="5">4.2.3.1</ecNumber>
    </recommendedName>
</protein>
<comment type="cofactor">
    <cofactor evidence="1 6">
        <name>pyridoxal 5'-phosphate</name>
        <dbReference type="ChEBI" id="CHEBI:597326"/>
    </cofactor>
</comment>
<feature type="domain" description="Tryptophan synthase beta chain-like PALP" evidence="7">
    <location>
        <begin position="77"/>
        <end position="380"/>
    </location>
</feature>
<dbReference type="RefSeq" id="WP_003223678.1">
    <property type="nucleotide sequence ID" value="NZ_CBCRWV010000012.1"/>
</dbReference>
<dbReference type="CDD" id="cd01563">
    <property type="entry name" value="Thr-synth_1"/>
    <property type="match status" value="1"/>
</dbReference>
<dbReference type="GO" id="GO:0003941">
    <property type="term" value="F:L-serine ammonia-lyase activity"/>
    <property type="evidence" value="ECO:0007669"/>
    <property type="project" value="TreeGrafter"/>
</dbReference>
<evidence type="ECO:0000313" key="9">
    <source>
        <dbReference type="Proteomes" id="UP001070352"/>
    </source>
</evidence>
<comment type="caution">
    <text evidence="8">The sequence shown here is derived from an EMBL/GenBank/DDBJ whole genome shotgun (WGS) entry which is preliminary data.</text>
</comment>
<dbReference type="EMBL" id="JALANJ010000014">
    <property type="protein sequence ID" value="MCY8121015.1"/>
    <property type="molecule type" value="Genomic_DNA"/>
</dbReference>
<gene>
    <name evidence="8" type="primary">thrC</name>
    <name evidence="8" type="ORF">MOC45_10445</name>
</gene>
<dbReference type="Proteomes" id="UP001070352">
    <property type="component" value="Unassembled WGS sequence"/>
</dbReference>
<name>A0A9Q4DN49_BACSC</name>
<keyword evidence="3 6" id="KW-0663">Pyridoxal phosphate</keyword>
<evidence type="ECO:0000259" key="7">
    <source>
        <dbReference type="Pfam" id="PF00291"/>
    </source>
</evidence>
<dbReference type="GO" id="GO:0006567">
    <property type="term" value="P:L-threonine catabolic process"/>
    <property type="evidence" value="ECO:0007669"/>
    <property type="project" value="TreeGrafter"/>
</dbReference>
<sequence>MKLVCIDCGQEMSSDDFKYQCSCGGLVDIVHDFSHYDTDHLKHVFHERLSERMSVFASGVWRYKELIYPDLPVESIVTKYEGNTGLYRSEMLSKYTGVRKVYLKAQSENPSGSFKDNGMTVAVSHGKHLGYEKYACTSTGNTSSSLGMYASIANASSYVFVPDKEISINKVLQTAAYGGNVFSIPGTYDDGIRFLEKYSGDFGFYICNSINPFRIEGQKSIIYEIAQYLDWKLPDWIIVPGGALSNATALGKGLRDLYALNFIDKIPRVAIIQAEGASPFHQMISKNKETIDPEPFPYTRASALNIGNPPSWKKARKVLEDTNGITVSVTDEDILDAKAIIDRTGVGCEPASASTAAGLRQLRSQQVIDKDESVLCILTGNILKDTGALHDYHFGKDLNGKFKNNIKSAELSFGKIKSAMETIRDLNGLLKIH</sequence>
<dbReference type="GO" id="GO:0009088">
    <property type="term" value="P:threonine biosynthetic process"/>
    <property type="evidence" value="ECO:0007669"/>
    <property type="project" value="UniProtKB-UniRule"/>
</dbReference>
<dbReference type="GO" id="GO:0004795">
    <property type="term" value="F:threonine synthase activity"/>
    <property type="evidence" value="ECO:0007669"/>
    <property type="project" value="UniProtKB-UniRule"/>
</dbReference>
<evidence type="ECO:0000256" key="2">
    <source>
        <dbReference type="ARBA" id="ARBA00005517"/>
    </source>
</evidence>
<dbReference type="SUPFAM" id="SSF53686">
    <property type="entry name" value="Tryptophan synthase beta subunit-like PLP-dependent enzymes"/>
    <property type="match status" value="1"/>
</dbReference>
<evidence type="ECO:0000256" key="3">
    <source>
        <dbReference type="ARBA" id="ARBA00022898"/>
    </source>
</evidence>
<dbReference type="GO" id="GO:0009097">
    <property type="term" value="P:isoleucine biosynthetic process"/>
    <property type="evidence" value="ECO:0007669"/>
    <property type="project" value="TreeGrafter"/>
</dbReference>
<dbReference type="Gene3D" id="3.40.50.1100">
    <property type="match status" value="2"/>
</dbReference>
<organism evidence="8 9">
    <name type="scientific">Bacillus spizizenii</name>
    <name type="common">Bacillus subtilis subsp. spizizenii</name>
    <dbReference type="NCBI Taxonomy" id="96241"/>
    <lineage>
        <taxon>Bacteria</taxon>
        <taxon>Bacillati</taxon>
        <taxon>Bacillota</taxon>
        <taxon>Bacilli</taxon>
        <taxon>Bacillales</taxon>
        <taxon>Bacillaceae</taxon>
        <taxon>Bacillus</taxon>
    </lineage>
</organism>
<dbReference type="NCBIfam" id="TIGR00260">
    <property type="entry name" value="thrC"/>
    <property type="match status" value="1"/>
</dbReference>
<dbReference type="AlphaFoldDB" id="A0A9Q4DN49"/>
<dbReference type="EC" id="4.2.3.1" evidence="5"/>
<dbReference type="SMR" id="A0A9Q4DN49"/>
<dbReference type="InterPro" id="IPR001926">
    <property type="entry name" value="TrpB-like_PALP"/>
</dbReference>
<dbReference type="PANTHER" id="PTHR48078:SF6">
    <property type="entry name" value="L-THREONINE DEHYDRATASE CATABOLIC TDCB"/>
    <property type="match status" value="1"/>
</dbReference>
<comment type="similarity">
    <text evidence="2">Belongs to the threonine synthase family.</text>
</comment>
<dbReference type="GO" id="GO:0004794">
    <property type="term" value="F:threonine deaminase activity"/>
    <property type="evidence" value="ECO:0007669"/>
    <property type="project" value="TreeGrafter"/>
</dbReference>
<keyword evidence="4 8" id="KW-0456">Lyase</keyword>
<evidence type="ECO:0000256" key="4">
    <source>
        <dbReference type="ARBA" id="ARBA00023239"/>
    </source>
</evidence>
<reference evidence="8" key="1">
    <citation type="submission" date="2022-02" db="EMBL/GenBank/DDBJ databases">
        <title>Crop Bioprotection Bacillus Genome Sequencing.</title>
        <authorList>
            <person name="Dunlap C."/>
        </authorList>
    </citation>
    <scope>NUCLEOTIDE SEQUENCE</scope>
    <source>
        <strain evidence="8">M18B4</strain>
    </source>
</reference>
<dbReference type="InterPro" id="IPR036052">
    <property type="entry name" value="TrpB-like_PALP_sf"/>
</dbReference>
<dbReference type="Pfam" id="PF00291">
    <property type="entry name" value="PALP"/>
    <property type="match status" value="1"/>
</dbReference>
<feature type="modified residue" description="N6-(pyridoxal phosphate)lysine" evidence="6">
    <location>
        <position position="115"/>
    </location>
</feature>